<comment type="caution">
    <text evidence="4">The sequence shown here is derived from an EMBL/GenBank/DDBJ whole genome shotgun (WGS) entry which is preliminary data.</text>
</comment>
<name>A0A0G0GPH5_9BACT</name>
<dbReference type="Gene3D" id="1.10.10.10">
    <property type="entry name" value="Winged helix-like DNA-binding domain superfamily/Winged helix DNA-binding domain"/>
    <property type="match status" value="1"/>
</dbReference>
<evidence type="ECO:0000256" key="2">
    <source>
        <dbReference type="PROSITE-ProRule" id="PRU01091"/>
    </source>
</evidence>
<sequence>MRSDIGKIAITLSSFESKAKSWLNIAKYSESGLIINFEDDHHFLVPQLLDNIQIVKKILGNDYESYILSYFELTPNSTFDDLKNSVLKEIIHRKIKIPSFRKLEDIMNWLDKKNYKVVLFILRIDLFFNNNSLYKIQDFFRIYKISFIGFSHINLASRQFKQFKSICSALFQNIIYEKLYDYKDIEAFFNYLEELFRIKLPVLLKKEIFKTCGGNLWLVKQAVRYFRNNPNSGIHEVLSHNELLEKAALVWERLLPDEKRTAIKILNEEPLTDDEKVNFEYLIKIGFFIEKDREYTLAIPLLSKVVDIKPKTHFVNLRNDGIYLGNRIISDELTQQEEKILKYFIENKNKVISRYHLGDRIWKNNEDAYSDWALDRLIFRLREKLYSLGLSKNIIKTKKGVGYVFKG</sequence>
<dbReference type="SMART" id="SM00862">
    <property type="entry name" value="Trans_reg_C"/>
    <property type="match status" value="1"/>
</dbReference>
<dbReference type="PROSITE" id="PS51755">
    <property type="entry name" value="OMPR_PHOB"/>
    <property type="match status" value="1"/>
</dbReference>
<evidence type="ECO:0000259" key="3">
    <source>
        <dbReference type="PROSITE" id="PS51755"/>
    </source>
</evidence>
<dbReference type="STRING" id="1618480.US11_C0005G0035"/>
<dbReference type="GO" id="GO:0000160">
    <property type="term" value="P:phosphorelay signal transduction system"/>
    <property type="evidence" value="ECO:0007669"/>
    <property type="project" value="InterPro"/>
</dbReference>
<dbReference type="GO" id="GO:0006355">
    <property type="term" value="P:regulation of DNA-templated transcription"/>
    <property type="evidence" value="ECO:0007669"/>
    <property type="project" value="InterPro"/>
</dbReference>
<dbReference type="EMBL" id="LBRS01000005">
    <property type="protein sequence ID" value="KKQ01679.1"/>
    <property type="molecule type" value="Genomic_DNA"/>
</dbReference>
<gene>
    <name evidence="4" type="ORF">US11_C0005G0035</name>
</gene>
<dbReference type="CDD" id="cd00383">
    <property type="entry name" value="trans_reg_C"/>
    <property type="match status" value="1"/>
</dbReference>
<dbReference type="SUPFAM" id="SSF46894">
    <property type="entry name" value="C-terminal effector domain of the bipartite response regulators"/>
    <property type="match status" value="1"/>
</dbReference>
<dbReference type="GO" id="GO:0003677">
    <property type="term" value="F:DNA binding"/>
    <property type="evidence" value="ECO:0007669"/>
    <property type="project" value="UniProtKB-UniRule"/>
</dbReference>
<dbReference type="InterPro" id="IPR036388">
    <property type="entry name" value="WH-like_DNA-bd_sf"/>
</dbReference>
<reference evidence="4 5" key="1">
    <citation type="journal article" date="2015" name="Nature">
        <title>rRNA introns, odd ribosomes, and small enigmatic genomes across a large radiation of phyla.</title>
        <authorList>
            <person name="Brown C.T."/>
            <person name="Hug L.A."/>
            <person name="Thomas B.C."/>
            <person name="Sharon I."/>
            <person name="Castelle C.J."/>
            <person name="Singh A."/>
            <person name="Wilkins M.J."/>
            <person name="Williams K.H."/>
            <person name="Banfield J.F."/>
        </authorList>
    </citation>
    <scope>NUCLEOTIDE SEQUENCE [LARGE SCALE GENOMIC DNA]</scope>
</reference>
<dbReference type="InterPro" id="IPR001867">
    <property type="entry name" value="OmpR/PhoB-type_DNA-bd"/>
</dbReference>
<organism evidence="4 5">
    <name type="scientific">Candidatus Roizmanbacteria bacterium GW2011_GWA2_36_23</name>
    <dbReference type="NCBI Taxonomy" id="1618480"/>
    <lineage>
        <taxon>Bacteria</taxon>
        <taxon>Candidatus Roizmaniibacteriota</taxon>
    </lineage>
</organism>
<dbReference type="Pfam" id="PF00486">
    <property type="entry name" value="Trans_reg_C"/>
    <property type="match status" value="1"/>
</dbReference>
<dbReference type="InterPro" id="IPR016032">
    <property type="entry name" value="Sig_transdc_resp-reg_C-effctor"/>
</dbReference>
<dbReference type="Proteomes" id="UP000034344">
    <property type="component" value="Unassembled WGS sequence"/>
</dbReference>
<feature type="DNA-binding region" description="OmpR/PhoB-type" evidence="2">
    <location>
        <begin position="303"/>
        <end position="407"/>
    </location>
</feature>
<evidence type="ECO:0000313" key="5">
    <source>
        <dbReference type="Proteomes" id="UP000034344"/>
    </source>
</evidence>
<accession>A0A0G0GPH5</accession>
<protein>
    <submittedName>
        <fullName evidence="4">Two-component response regulator</fullName>
    </submittedName>
</protein>
<evidence type="ECO:0000313" key="4">
    <source>
        <dbReference type="EMBL" id="KKQ01679.1"/>
    </source>
</evidence>
<proteinExistence type="predicted"/>
<dbReference type="AlphaFoldDB" id="A0A0G0GPH5"/>
<evidence type="ECO:0000256" key="1">
    <source>
        <dbReference type="ARBA" id="ARBA00023125"/>
    </source>
</evidence>
<keyword evidence="1 2" id="KW-0238">DNA-binding</keyword>
<feature type="domain" description="OmpR/PhoB-type" evidence="3">
    <location>
        <begin position="303"/>
        <end position="407"/>
    </location>
</feature>